<evidence type="ECO:0000256" key="3">
    <source>
        <dbReference type="ARBA" id="ARBA00022475"/>
    </source>
</evidence>
<protein>
    <submittedName>
        <fullName evidence="8">Chromate transporter</fullName>
    </submittedName>
</protein>
<dbReference type="PANTHER" id="PTHR43663:SF2">
    <property type="entry name" value="CHROMATE TRANSPORT PROTEIN-RELATED"/>
    <property type="match status" value="1"/>
</dbReference>
<sequence>MNIYLEAFSIFFKIGAFTIGGGYAMVPLIENEIVTKRNWIAKEDFIDLLAISQSAPGILAVNISIFIGY</sequence>
<evidence type="ECO:0000256" key="2">
    <source>
        <dbReference type="ARBA" id="ARBA00005262"/>
    </source>
</evidence>
<feature type="transmembrane region" description="Helical" evidence="7">
    <location>
        <begin position="45"/>
        <end position="67"/>
    </location>
</feature>
<evidence type="ECO:0000256" key="6">
    <source>
        <dbReference type="ARBA" id="ARBA00023136"/>
    </source>
</evidence>
<accession>A0AAW6GUH7</accession>
<dbReference type="EMBL" id="JAQNSI010000037">
    <property type="protein sequence ID" value="MDC1899228.1"/>
    <property type="molecule type" value="Genomic_DNA"/>
</dbReference>
<evidence type="ECO:0000313" key="8">
    <source>
        <dbReference type="EMBL" id="MDC1899228.1"/>
    </source>
</evidence>
<dbReference type="InterPro" id="IPR052518">
    <property type="entry name" value="CHR_Transporter"/>
</dbReference>
<keyword evidence="5 7" id="KW-1133">Transmembrane helix</keyword>
<dbReference type="GO" id="GO:0005886">
    <property type="term" value="C:plasma membrane"/>
    <property type="evidence" value="ECO:0007669"/>
    <property type="project" value="UniProtKB-SubCell"/>
</dbReference>
<comment type="caution">
    <text evidence="8">The sequence shown here is derived from an EMBL/GenBank/DDBJ whole genome shotgun (WGS) entry which is preliminary data.</text>
</comment>
<proteinExistence type="inferred from homology"/>
<reference evidence="8" key="1">
    <citation type="submission" date="2022-10" db="EMBL/GenBank/DDBJ databases">
        <title>Human gut microbiome strain richness.</title>
        <authorList>
            <person name="Chen-Liaw A."/>
        </authorList>
    </citation>
    <scope>NUCLEOTIDE SEQUENCE</scope>
    <source>
        <strain evidence="8">1001713st1_F9_1001713B170221_170320</strain>
    </source>
</reference>
<gene>
    <name evidence="8" type="ORF">POZ10_01155</name>
</gene>
<keyword evidence="3" id="KW-1003">Cell membrane</keyword>
<feature type="non-terminal residue" evidence="8">
    <location>
        <position position="69"/>
    </location>
</feature>
<keyword evidence="4 7" id="KW-0812">Transmembrane</keyword>
<comment type="subcellular location">
    <subcellularLocation>
        <location evidence="1">Cell membrane</location>
        <topology evidence="1">Multi-pass membrane protein</topology>
    </subcellularLocation>
</comment>
<dbReference type="RefSeq" id="WP_272201582.1">
    <property type="nucleotide sequence ID" value="NZ_JAQNSI010000037.1"/>
</dbReference>
<name>A0AAW6GUH7_BACUN</name>
<dbReference type="Proteomes" id="UP001222603">
    <property type="component" value="Unassembled WGS sequence"/>
</dbReference>
<evidence type="ECO:0000256" key="7">
    <source>
        <dbReference type="SAM" id="Phobius"/>
    </source>
</evidence>
<dbReference type="InterPro" id="IPR003370">
    <property type="entry name" value="Chromate_transpt"/>
</dbReference>
<dbReference type="PANTHER" id="PTHR43663">
    <property type="entry name" value="CHROMATE TRANSPORT PROTEIN-RELATED"/>
    <property type="match status" value="1"/>
</dbReference>
<evidence type="ECO:0000256" key="1">
    <source>
        <dbReference type="ARBA" id="ARBA00004651"/>
    </source>
</evidence>
<dbReference type="Pfam" id="PF02417">
    <property type="entry name" value="Chromate_transp"/>
    <property type="match status" value="1"/>
</dbReference>
<dbReference type="AlphaFoldDB" id="A0AAW6GUH7"/>
<keyword evidence="6 7" id="KW-0472">Membrane</keyword>
<evidence type="ECO:0000256" key="5">
    <source>
        <dbReference type="ARBA" id="ARBA00022989"/>
    </source>
</evidence>
<dbReference type="GO" id="GO:0015109">
    <property type="term" value="F:chromate transmembrane transporter activity"/>
    <property type="evidence" value="ECO:0007669"/>
    <property type="project" value="InterPro"/>
</dbReference>
<evidence type="ECO:0000256" key="4">
    <source>
        <dbReference type="ARBA" id="ARBA00022692"/>
    </source>
</evidence>
<feature type="transmembrane region" description="Helical" evidence="7">
    <location>
        <begin position="7"/>
        <end position="25"/>
    </location>
</feature>
<comment type="similarity">
    <text evidence="2">Belongs to the chromate ion transporter (CHR) (TC 2.A.51) family.</text>
</comment>
<evidence type="ECO:0000313" key="9">
    <source>
        <dbReference type="Proteomes" id="UP001222603"/>
    </source>
</evidence>
<organism evidence="8 9">
    <name type="scientific">Bacteroides uniformis</name>
    <dbReference type="NCBI Taxonomy" id="820"/>
    <lineage>
        <taxon>Bacteria</taxon>
        <taxon>Pseudomonadati</taxon>
        <taxon>Bacteroidota</taxon>
        <taxon>Bacteroidia</taxon>
        <taxon>Bacteroidales</taxon>
        <taxon>Bacteroidaceae</taxon>
        <taxon>Bacteroides</taxon>
    </lineage>
</organism>